<feature type="compositionally biased region" description="Basic and acidic residues" evidence="6">
    <location>
        <begin position="533"/>
        <end position="574"/>
    </location>
</feature>
<dbReference type="InterPro" id="IPR016024">
    <property type="entry name" value="ARM-type_fold"/>
</dbReference>
<dbReference type="Gene3D" id="1.25.10.10">
    <property type="entry name" value="Leucine-rich Repeat Variant"/>
    <property type="match status" value="1"/>
</dbReference>
<keyword evidence="4" id="KW-0493">Microtubule</keyword>
<evidence type="ECO:0000256" key="4">
    <source>
        <dbReference type="ARBA" id="ARBA00022701"/>
    </source>
</evidence>
<name>A0A5C2RSP7_9APHY</name>
<dbReference type="EMBL" id="ML122320">
    <property type="protein sequence ID" value="RPD53507.1"/>
    <property type="molecule type" value="Genomic_DNA"/>
</dbReference>
<dbReference type="InterPro" id="IPR034085">
    <property type="entry name" value="TOG"/>
</dbReference>
<evidence type="ECO:0000256" key="6">
    <source>
        <dbReference type="SAM" id="MobiDB-lite"/>
    </source>
</evidence>
<feature type="compositionally biased region" description="Basic and acidic residues" evidence="6">
    <location>
        <begin position="330"/>
        <end position="342"/>
    </location>
</feature>
<organism evidence="8 9">
    <name type="scientific">Lentinus tigrinus ALCF2SS1-6</name>
    <dbReference type="NCBI Taxonomy" id="1328759"/>
    <lineage>
        <taxon>Eukaryota</taxon>
        <taxon>Fungi</taxon>
        <taxon>Dikarya</taxon>
        <taxon>Basidiomycota</taxon>
        <taxon>Agaricomycotina</taxon>
        <taxon>Agaricomycetes</taxon>
        <taxon>Polyporales</taxon>
        <taxon>Polyporaceae</taxon>
        <taxon>Lentinus</taxon>
    </lineage>
</organism>
<dbReference type="GO" id="GO:0051301">
    <property type="term" value="P:cell division"/>
    <property type="evidence" value="ECO:0007669"/>
    <property type="project" value="UniProtKB-KW"/>
</dbReference>
<dbReference type="STRING" id="1328759.A0A5C2RSP7"/>
<keyword evidence="3" id="KW-0132">Cell division</keyword>
<keyword evidence="5" id="KW-0498">Mitosis</keyword>
<evidence type="ECO:0000256" key="3">
    <source>
        <dbReference type="ARBA" id="ARBA00022618"/>
    </source>
</evidence>
<feature type="compositionally biased region" description="Low complexity" evidence="6">
    <location>
        <begin position="576"/>
        <end position="590"/>
    </location>
</feature>
<feature type="compositionally biased region" description="Low complexity" evidence="6">
    <location>
        <begin position="725"/>
        <end position="740"/>
    </location>
</feature>
<dbReference type="GO" id="GO:0005819">
    <property type="term" value="C:spindle"/>
    <property type="evidence" value="ECO:0007669"/>
    <property type="project" value="UniProtKB-SubCell"/>
</dbReference>
<evidence type="ECO:0000313" key="9">
    <source>
        <dbReference type="Proteomes" id="UP000313359"/>
    </source>
</evidence>
<gene>
    <name evidence="8" type="ORF">L227DRAFT_658163</name>
</gene>
<evidence type="ECO:0000256" key="1">
    <source>
        <dbReference type="ARBA" id="ARBA00004186"/>
    </source>
</evidence>
<proteinExistence type="inferred from homology"/>
<dbReference type="OrthoDB" id="46159at2759"/>
<dbReference type="AlphaFoldDB" id="A0A5C2RSP7"/>
<feature type="region of interest" description="Disordered" evidence="6">
    <location>
        <begin position="712"/>
        <end position="785"/>
    </location>
</feature>
<dbReference type="InterPro" id="IPR024395">
    <property type="entry name" value="CLASP_N_dom"/>
</dbReference>
<feature type="domain" description="TOG" evidence="7">
    <location>
        <begin position="20"/>
        <end position="252"/>
    </location>
</feature>
<dbReference type="Proteomes" id="UP000313359">
    <property type="component" value="Unassembled WGS sequence"/>
</dbReference>
<dbReference type="GO" id="GO:0005874">
    <property type="term" value="C:microtubule"/>
    <property type="evidence" value="ECO:0007669"/>
    <property type="project" value="UniProtKB-KW"/>
</dbReference>
<protein>
    <recommendedName>
        <fullName evidence="7">TOG domain-containing protein</fullName>
    </recommendedName>
</protein>
<comment type="similarity">
    <text evidence="2">Belongs to the CLASP family.</text>
</comment>
<dbReference type="Pfam" id="PF12348">
    <property type="entry name" value="CLASP_N"/>
    <property type="match status" value="1"/>
</dbReference>
<evidence type="ECO:0000313" key="8">
    <source>
        <dbReference type="EMBL" id="RPD53507.1"/>
    </source>
</evidence>
<dbReference type="InterPro" id="IPR011989">
    <property type="entry name" value="ARM-like"/>
</dbReference>
<evidence type="ECO:0000259" key="7">
    <source>
        <dbReference type="SMART" id="SM01349"/>
    </source>
</evidence>
<keyword evidence="9" id="KW-1185">Reference proteome</keyword>
<sequence>MPPKAPLTSIECYTLSHLHDELASVQDALSVTETEETWDSIANALSRFAALCNGNANNYPDDLAASFRALARPITSAINSERTRLSGTATDLVTTAVTALGSAFEPLIPHYLPTLFTLCTRTNKVFLNRAKACIAALVEYTQGPMIIHYAAEAIKDKSVSLRLAAAETLMLCMKSYNPPDLEKESRAKEIEAVIRSTAVDASADVRKVSKKIFEAYKILLPKRLRSFTEPLTPRTRKYLDIKATTVVPAASSQPPSRPTSSQSTRSTQSESRAITSSKPSSSTAAAQRPSKHVRSVSTSHTTAEAAPPRRPLRAPTPEVAPVASSTSHDNGPRRPVREEPRRLKVNMPPPDYIPAHTGPQRPMSATELHFPTHAPSDRPVSGPQRVLRPELVQAGSSTNAARTGPIRPFMFMPTSSEDGTGAEKKERVIGGARRVLRVPEPEPAPPAAEKAKAPAAGSKPPIRPRVISTSRSTPAVPLQAAAVVKDEAARVKKLASSMGASSRGTAAGAPAARLGRTASASSTVQPTASSRARTADKLQEKDERRVRTQSREEREKEKAQVKEREKEKERERRPSSRAAAAAAAPGAASRHGPAPTVTMRDKTNRMHAKASSKHSTKEVQKASSKIRSSPDVPEVVETVDVVSPAEVPLPNTPEVSPVVVREPSPPPLICLDTTESSLLAPVLAPTLLPTAPEQVAAPVPIPVFRPLSPKQETVAPPAPVPVFKPLSPSDVPLPSSRPSSAEGTQAPPHSESGLAPPAPAFDINEPHTPTPAHRPQRRGAEVEQTPISALVASIQRGFLAMHGGSGLETMAEMDEEESMLVGDAGENGAEMFPPVSAPAVEPLFSRPSVHA</sequence>
<accession>A0A5C2RSP7</accession>
<feature type="compositionally biased region" description="Polar residues" evidence="6">
    <location>
        <begin position="518"/>
        <end position="532"/>
    </location>
</feature>
<feature type="region of interest" description="Disordered" evidence="6">
    <location>
        <begin position="246"/>
        <end position="383"/>
    </location>
</feature>
<feature type="compositionally biased region" description="Basic residues" evidence="6">
    <location>
        <begin position="605"/>
        <end position="614"/>
    </location>
</feature>
<feature type="region of interest" description="Disordered" evidence="6">
    <location>
        <begin position="395"/>
        <end position="633"/>
    </location>
</feature>
<evidence type="ECO:0000256" key="2">
    <source>
        <dbReference type="ARBA" id="ARBA00009549"/>
    </source>
</evidence>
<keyword evidence="5" id="KW-0131">Cell cycle</keyword>
<feature type="compositionally biased region" description="Low complexity" evidence="6">
    <location>
        <begin position="249"/>
        <end position="286"/>
    </location>
</feature>
<evidence type="ECO:0000256" key="5">
    <source>
        <dbReference type="ARBA" id="ARBA00022776"/>
    </source>
</evidence>
<feature type="region of interest" description="Disordered" evidence="6">
    <location>
        <begin position="825"/>
        <end position="851"/>
    </location>
</feature>
<dbReference type="SMART" id="SM01349">
    <property type="entry name" value="TOG"/>
    <property type="match status" value="1"/>
</dbReference>
<reference evidence="8" key="1">
    <citation type="journal article" date="2018" name="Genome Biol. Evol.">
        <title>Genomics and development of Lentinus tigrinus, a white-rot wood-decaying mushroom with dimorphic fruiting bodies.</title>
        <authorList>
            <person name="Wu B."/>
            <person name="Xu Z."/>
            <person name="Knudson A."/>
            <person name="Carlson A."/>
            <person name="Chen N."/>
            <person name="Kovaka S."/>
            <person name="LaButti K."/>
            <person name="Lipzen A."/>
            <person name="Pennachio C."/>
            <person name="Riley R."/>
            <person name="Schakwitz W."/>
            <person name="Umezawa K."/>
            <person name="Ohm R.A."/>
            <person name="Grigoriev I.V."/>
            <person name="Nagy L.G."/>
            <person name="Gibbons J."/>
            <person name="Hibbett D."/>
        </authorList>
    </citation>
    <scope>NUCLEOTIDE SEQUENCE [LARGE SCALE GENOMIC DNA]</scope>
    <source>
        <strain evidence="8">ALCF2SS1-6</strain>
    </source>
</reference>
<comment type="subcellular location">
    <subcellularLocation>
        <location evidence="1">Cytoplasm</location>
        <location evidence="1">Cytoskeleton</location>
        <location evidence="1">Spindle</location>
    </subcellularLocation>
</comment>
<dbReference type="SUPFAM" id="SSF48371">
    <property type="entry name" value="ARM repeat"/>
    <property type="match status" value="1"/>
</dbReference>